<evidence type="ECO:0000259" key="4">
    <source>
        <dbReference type="Pfam" id="PF01266"/>
    </source>
</evidence>
<evidence type="ECO:0000256" key="1">
    <source>
        <dbReference type="ARBA" id="ARBA00009410"/>
    </source>
</evidence>
<dbReference type="Pfam" id="PF01266">
    <property type="entry name" value="DAO"/>
    <property type="match status" value="1"/>
</dbReference>
<reference evidence="5 6" key="1">
    <citation type="submission" date="2019-07" db="EMBL/GenBank/DDBJ databases">
        <title>Aquicoccus porphyridii gen. nov., sp. nov., isolated from a small marine red alga, Porphyridium marinum.</title>
        <authorList>
            <person name="Liu L."/>
        </authorList>
    </citation>
    <scope>NUCLEOTIDE SEQUENCE [LARGE SCALE GENOMIC DNA]</scope>
    <source>
        <strain evidence="5 6">L1 8-17</strain>
    </source>
</reference>
<comment type="caution">
    <text evidence="5">The sequence shown here is derived from an EMBL/GenBank/DDBJ whole genome shotgun (WGS) entry which is preliminary data.</text>
</comment>
<keyword evidence="3" id="KW-0472">Membrane</keyword>
<evidence type="ECO:0000313" key="5">
    <source>
        <dbReference type="EMBL" id="KAA0914797.1"/>
    </source>
</evidence>
<dbReference type="InterPro" id="IPR006076">
    <property type="entry name" value="FAD-dep_OxRdtase"/>
</dbReference>
<organism evidence="5 6">
    <name type="scientific">Aquicoccus porphyridii</name>
    <dbReference type="NCBI Taxonomy" id="1852029"/>
    <lineage>
        <taxon>Bacteria</taxon>
        <taxon>Pseudomonadati</taxon>
        <taxon>Pseudomonadota</taxon>
        <taxon>Alphaproteobacteria</taxon>
        <taxon>Rhodobacterales</taxon>
        <taxon>Paracoccaceae</taxon>
        <taxon>Aquicoccus</taxon>
    </lineage>
</organism>
<dbReference type="InterPro" id="IPR036188">
    <property type="entry name" value="FAD/NAD-bd_sf"/>
</dbReference>
<feature type="domain" description="FAD dependent oxidoreductase" evidence="4">
    <location>
        <begin position="16"/>
        <end position="411"/>
    </location>
</feature>
<comment type="similarity">
    <text evidence="1">Belongs to the DadA oxidoreductase family.</text>
</comment>
<dbReference type="PANTHER" id="PTHR13847">
    <property type="entry name" value="SARCOSINE DEHYDROGENASE-RELATED"/>
    <property type="match status" value="1"/>
</dbReference>
<accession>A0A5A9ZC50</accession>
<dbReference type="EMBL" id="VINQ01000008">
    <property type="protein sequence ID" value="KAA0914797.1"/>
    <property type="molecule type" value="Genomic_DNA"/>
</dbReference>
<feature type="transmembrane region" description="Helical" evidence="3">
    <location>
        <begin position="17"/>
        <end position="34"/>
    </location>
</feature>
<evidence type="ECO:0000313" key="6">
    <source>
        <dbReference type="Proteomes" id="UP000325291"/>
    </source>
</evidence>
<dbReference type="PANTHER" id="PTHR13847:SF280">
    <property type="entry name" value="D-AMINO ACID DEHYDROGENASE"/>
    <property type="match status" value="1"/>
</dbReference>
<keyword evidence="2" id="KW-0560">Oxidoreductase</keyword>
<sequence length="441" mass="47514">MGQAVEHDAALPEMADVVIIGGGVIGITAAWYLARKGQRVVVVEKGRVAAEQSARNWGWIRQTGRDRAELPIMVEALSRWRELAEETGEDIGLRSCGITFLGADETKLAAFEAWLPEARANGVDSRMMSQAELATMMPGAARGWAGALHTPSDMCAEPFVAVPALARGAMRAGVTIIEGCAARGLDIAAGRVAGVVTEKGRIACDRVLVAAGAWSALFLRREGVKIPQLSVRSNVLATGPVADVHGDAAGESGMAFRRRADGGYTLASSGFYEFWIGPDAFRALPQYRQLLMGDPFGPRYRLFAPEGYPDGWGTPRRWSLDEQSPFERMRILDPAPNERALTDVLRRFEETFPALGKVPVARKWAGMIDTMPDVVPVVDEAAKLPGLFICTGMCGHGFGIGPGFGRIMADLMCGETPGHDLGRFRLSRFSDGSKLELGPDL</sequence>
<dbReference type="GO" id="GO:0005737">
    <property type="term" value="C:cytoplasm"/>
    <property type="evidence" value="ECO:0007669"/>
    <property type="project" value="TreeGrafter"/>
</dbReference>
<keyword evidence="6" id="KW-1185">Reference proteome</keyword>
<keyword evidence="3" id="KW-1133">Transmembrane helix</keyword>
<dbReference type="GO" id="GO:0055130">
    <property type="term" value="P:D-alanine catabolic process"/>
    <property type="evidence" value="ECO:0007669"/>
    <property type="project" value="TreeGrafter"/>
</dbReference>
<evidence type="ECO:0000256" key="2">
    <source>
        <dbReference type="ARBA" id="ARBA00023002"/>
    </source>
</evidence>
<dbReference type="SUPFAM" id="SSF51905">
    <property type="entry name" value="FAD/NAD(P)-binding domain"/>
    <property type="match status" value="1"/>
</dbReference>
<evidence type="ECO:0000256" key="3">
    <source>
        <dbReference type="SAM" id="Phobius"/>
    </source>
</evidence>
<dbReference type="Proteomes" id="UP000325291">
    <property type="component" value="Unassembled WGS sequence"/>
</dbReference>
<protein>
    <submittedName>
        <fullName evidence="5">FAD-binding oxidoreductase</fullName>
    </submittedName>
</protein>
<dbReference type="AlphaFoldDB" id="A0A5A9ZC50"/>
<dbReference type="GO" id="GO:0008718">
    <property type="term" value="F:D-amino-acid dehydrogenase activity"/>
    <property type="evidence" value="ECO:0007669"/>
    <property type="project" value="TreeGrafter"/>
</dbReference>
<dbReference type="Gene3D" id="3.50.50.60">
    <property type="entry name" value="FAD/NAD(P)-binding domain"/>
    <property type="match status" value="2"/>
</dbReference>
<name>A0A5A9ZC50_9RHOB</name>
<gene>
    <name evidence="5" type="ORF">FLO80_12035</name>
</gene>
<keyword evidence="3" id="KW-0812">Transmembrane</keyword>
<dbReference type="Gene3D" id="3.30.9.10">
    <property type="entry name" value="D-Amino Acid Oxidase, subunit A, domain 2"/>
    <property type="match status" value="2"/>
</dbReference>
<proteinExistence type="inferred from homology"/>
<dbReference type="GO" id="GO:0005886">
    <property type="term" value="C:plasma membrane"/>
    <property type="evidence" value="ECO:0007669"/>
    <property type="project" value="TreeGrafter"/>
</dbReference>